<keyword evidence="5" id="KW-0238">DNA-binding</keyword>
<evidence type="ECO:0000256" key="2">
    <source>
        <dbReference type="ARBA" id="ARBA00022723"/>
    </source>
</evidence>
<dbReference type="GO" id="GO:0008270">
    <property type="term" value="F:zinc ion binding"/>
    <property type="evidence" value="ECO:0007669"/>
    <property type="project" value="InterPro"/>
</dbReference>
<dbReference type="PANTHER" id="PTHR31845">
    <property type="entry name" value="FINGER DOMAIN PROTEIN, PUTATIVE-RELATED"/>
    <property type="match status" value="1"/>
</dbReference>
<dbReference type="Gene3D" id="4.10.240.10">
    <property type="entry name" value="Zn(2)-C6 fungal-type DNA-binding domain"/>
    <property type="match status" value="1"/>
</dbReference>
<sequence length="814" mass="92344">MCMKSRANPHSTTVISSIRTLVIFVRAWYEPSIYYTKAHIPSYDMTSKARNTSRRSRAAQACITCRKNKARCELLDDLKTSEILRCHRCKTLDLRCSYQDADRQSLRLGRKPGISQAWEQLVDFTDVKAISQSSPLTTTPTTTSLITGSQSPEESTPIPPISTALDLKVLPQSIWKYRLVDFGQWRYCGPDVDDDHYDWSTPMSAVHQISAQHQAQLYNQPRMKSEGQSQFQSQVELLEDILEESQIKELLQLFDESFSPWLGFSLIHSDSFPLLNLVCCTISSRKLSSSPSVPFVVDRLICATERAVSQIVLRPPAEYVRECIQALILIALWEPLSDSNEPEEGWRDPHLLLSCALSLATKIRLNEAPEKYLTLKKMREQGLEVDPLQLASAADLARLWVSLTNAELLSCIGTYRTPFSERQKTYLKCFPRSPSHFSPSTLADNTEAMDVRLRLLAETLSATEEGLSVRLNGMEEFESWHHAMTGAFQKIDNCTRILLPLRDMFGLDHTLFYRVQAIVTRCCRLLVIHNPVNAARRLSIYYGHGALESRSYSNIFAEVFTPWGKEALLISEEIFVSFQELLERIDRDESYVQFLASTPDYFFHLIQLAGVFLISFKFMVFNARRCVLPGSSDLLLESIIQRLKLLQVPRKHPASTCADLLRGLLELWMHREELLSSVQSQPQQHQQIPTGSNRVDSLVQGQLMHTVEGHGREQLGDRVPEVTRVNETHNATAIAPSPTEYLSASSISAREIRQLSQNVMMQTNLDLSSMCSSMPNAITVGMIDNPHVGDEFSDIFQDVQFWQNLSMHQPMSGQ</sequence>
<evidence type="ECO:0000256" key="3">
    <source>
        <dbReference type="ARBA" id="ARBA00022833"/>
    </source>
</evidence>
<evidence type="ECO:0000256" key="1">
    <source>
        <dbReference type="ARBA" id="ARBA00004123"/>
    </source>
</evidence>
<accession>A0A9W9B243</accession>
<comment type="subcellular location">
    <subcellularLocation>
        <location evidence="1">Nucleus</location>
    </subcellularLocation>
</comment>
<dbReference type="GO" id="GO:0000981">
    <property type="term" value="F:DNA-binding transcription factor activity, RNA polymerase II-specific"/>
    <property type="evidence" value="ECO:0007669"/>
    <property type="project" value="InterPro"/>
</dbReference>
<evidence type="ECO:0000256" key="5">
    <source>
        <dbReference type="ARBA" id="ARBA00023125"/>
    </source>
</evidence>
<dbReference type="Proteomes" id="UP001150238">
    <property type="component" value="Unassembled WGS sequence"/>
</dbReference>
<gene>
    <name evidence="10" type="ORF">C8J55DRAFT_13887</name>
</gene>
<evidence type="ECO:0000313" key="11">
    <source>
        <dbReference type="Proteomes" id="UP001150238"/>
    </source>
</evidence>
<keyword evidence="6" id="KW-0804">Transcription</keyword>
<feature type="domain" description="Zn(2)-C6 fungal-type" evidence="9">
    <location>
        <begin position="61"/>
        <end position="98"/>
    </location>
</feature>
<reference evidence="10" key="1">
    <citation type="submission" date="2022-08" db="EMBL/GenBank/DDBJ databases">
        <authorList>
            <consortium name="DOE Joint Genome Institute"/>
            <person name="Min B."/>
            <person name="Riley R."/>
            <person name="Sierra-Patev S."/>
            <person name="Naranjo-Ortiz M."/>
            <person name="Looney B."/>
            <person name="Konkel Z."/>
            <person name="Slot J.C."/>
            <person name="Sakamoto Y."/>
            <person name="Steenwyk J.L."/>
            <person name="Rokas A."/>
            <person name="Carro J."/>
            <person name="Camarero S."/>
            <person name="Ferreira P."/>
            <person name="Molpeceres G."/>
            <person name="Ruiz-Duenas F.J."/>
            <person name="Serrano A."/>
            <person name="Henrissat B."/>
            <person name="Drula E."/>
            <person name="Hughes K.W."/>
            <person name="Mata J.L."/>
            <person name="Ishikawa N.K."/>
            <person name="Vargas-Isla R."/>
            <person name="Ushijima S."/>
            <person name="Smith C.A."/>
            <person name="Ahrendt S."/>
            <person name="Andreopoulos W."/>
            <person name="He G."/>
            <person name="Labutti K."/>
            <person name="Lipzen A."/>
            <person name="Ng V."/>
            <person name="Sandor L."/>
            <person name="Barry K."/>
            <person name="Martinez A.T."/>
            <person name="Xiao Y."/>
            <person name="Gibbons J.G."/>
            <person name="Terashima K."/>
            <person name="Hibbett D.S."/>
            <person name="Grigoriev I.V."/>
        </authorList>
    </citation>
    <scope>NUCLEOTIDE SEQUENCE</scope>
    <source>
        <strain evidence="10">Sp2 HRB7682 ss15</strain>
    </source>
</reference>
<dbReference type="InterPro" id="IPR051089">
    <property type="entry name" value="prtT"/>
</dbReference>
<name>A0A9W9B243_9AGAR</name>
<dbReference type="CDD" id="cd00067">
    <property type="entry name" value="GAL4"/>
    <property type="match status" value="1"/>
</dbReference>
<feature type="region of interest" description="Disordered" evidence="8">
    <location>
        <begin position="133"/>
        <end position="158"/>
    </location>
</feature>
<keyword evidence="2" id="KW-0479">Metal-binding</keyword>
<evidence type="ECO:0000256" key="7">
    <source>
        <dbReference type="ARBA" id="ARBA00023242"/>
    </source>
</evidence>
<dbReference type="PANTHER" id="PTHR31845:SF34">
    <property type="entry name" value="TRANSCRIPTIONAL ACTIVATOR OF PROTEASES PRTT"/>
    <property type="match status" value="1"/>
</dbReference>
<dbReference type="InterPro" id="IPR036864">
    <property type="entry name" value="Zn2-C6_fun-type_DNA-bd_sf"/>
</dbReference>
<evidence type="ECO:0000256" key="6">
    <source>
        <dbReference type="ARBA" id="ARBA00023163"/>
    </source>
</evidence>
<keyword evidence="4" id="KW-0805">Transcription regulation</keyword>
<evidence type="ECO:0000259" key="9">
    <source>
        <dbReference type="PROSITE" id="PS50048"/>
    </source>
</evidence>
<protein>
    <recommendedName>
        <fullName evidence="9">Zn(2)-C6 fungal-type domain-containing protein</fullName>
    </recommendedName>
</protein>
<dbReference type="PROSITE" id="PS50048">
    <property type="entry name" value="ZN2_CY6_FUNGAL_2"/>
    <property type="match status" value="1"/>
</dbReference>
<keyword evidence="3" id="KW-0862">Zinc</keyword>
<dbReference type="SUPFAM" id="SSF57701">
    <property type="entry name" value="Zn2/Cys6 DNA-binding domain"/>
    <property type="match status" value="1"/>
</dbReference>
<dbReference type="GO" id="GO:0000976">
    <property type="term" value="F:transcription cis-regulatory region binding"/>
    <property type="evidence" value="ECO:0007669"/>
    <property type="project" value="TreeGrafter"/>
</dbReference>
<evidence type="ECO:0000256" key="8">
    <source>
        <dbReference type="SAM" id="MobiDB-lite"/>
    </source>
</evidence>
<reference evidence="10" key="2">
    <citation type="journal article" date="2023" name="Proc. Natl. Acad. Sci. U.S.A.">
        <title>A global phylogenomic analysis of the shiitake genus Lentinula.</title>
        <authorList>
            <person name="Sierra-Patev S."/>
            <person name="Min B."/>
            <person name="Naranjo-Ortiz M."/>
            <person name="Looney B."/>
            <person name="Konkel Z."/>
            <person name="Slot J.C."/>
            <person name="Sakamoto Y."/>
            <person name="Steenwyk J.L."/>
            <person name="Rokas A."/>
            <person name="Carro J."/>
            <person name="Camarero S."/>
            <person name="Ferreira P."/>
            <person name="Molpeceres G."/>
            <person name="Ruiz-Duenas F.J."/>
            <person name="Serrano A."/>
            <person name="Henrissat B."/>
            <person name="Drula E."/>
            <person name="Hughes K.W."/>
            <person name="Mata J.L."/>
            <person name="Ishikawa N.K."/>
            <person name="Vargas-Isla R."/>
            <person name="Ushijima S."/>
            <person name="Smith C.A."/>
            <person name="Donoghue J."/>
            <person name="Ahrendt S."/>
            <person name="Andreopoulos W."/>
            <person name="He G."/>
            <person name="LaButti K."/>
            <person name="Lipzen A."/>
            <person name="Ng V."/>
            <person name="Riley R."/>
            <person name="Sandor L."/>
            <person name="Barry K."/>
            <person name="Martinez A.T."/>
            <person name="Xiao Y."/>
            <person name="Gibbons J.G."/>
            <person name="Terashima K."/>
            <person name="Grigoriev I.V."/>
            <person name="Hibbett D."/>
        </authorList>
    </citation>
    <scope>NUCLEOTIDE SEQUENCE</scope>
    <source>
        <strain evidence="10">Sp2 HRB7682 ss15</strain>
    </source>
</reference>
<dbReference type="GO" id="GO:0005634">
    <property type="term" value="C:nucleus"/>
    <property type="evidence" value="ECO:0007669"/>
    <property type="project" value="UniProtKB-SubCell"/>
</dbReference>
<dbReference type="SMART" id="SM00066">
    <property type="entry name" value="GAL4"/>
    <property type="match status" value="1"/>
</dbReference>
<evidence type="ECO:0000313" key="10">
    <source>
        <dbReference type="EMBL" id="KAJ4496186.1"/>
    </source>
</evidence>
<dbReference type="AlphaFoldDB" id="A0A9W9B243"/>
<evidence type="ECO:0000256" key="4">
    <source>
        <dbReference type="ARBA" id="ARBA00023015"/>
    </source>
</evidence>
<proteinExistence type="predicted"/>
<dbReference type="InterPro" id="IPR001138">
    <property type="entry name" value="Zn2Cys6_DnaBD"/>
</dbReference>
<dbReference type="EMBL" id="JANVFS010000001">
    <property type="protein sequence ID" value="KAJ4496186.1"/>
    <property type="molecule type" value="Genomic_DNA"/>
</dbReference>
<keyword evidence="7" id="KW-0539">Nucleus</keyword>
<comment type="caution">
    <text evidence="10">The sequence shown here is derived from an EMBL/GenBank/DDBJ whole genome shotgun (WGS) entry which is preliminary data.</text>
</comment>
<feature type="compositionally biased region" description="Low complexity" evidence="8">
    <location>
        <begin position="133"/>
        <end position="156"/>
    </location>
</feature>
<organism evidence="10 11">
    <name type="scientific">Lentinula lateritia</name>
    <dbReference type="NCBI Taxonomy" id="40482"/>
    <lineage>
        <taxon>Eukaryota</taxon>
        <taxon>Fungi</taxon>
        <taxon>Dikarya</taxon>
        <taxon>Basidiomycota</taxon>
        <taxon>Agaricomycotina</taxon>
        <taxon>Agaricomycetes</taxon>
        <taxon>Agaricomycetidae</taxon>
        <taxon>Agaricales</taxon>
        <taxon>Marasmiineae</taxon>
        <taxon>Omphalotaceae</taxon>
        <taxon>Lentinula</taxon>
    </lineage>
</organism>